<accession>A0A9P7YCD4</accession>
<keyword evidence="1" id="KW-0732">Signal</keyword>
<reference evidence="2" key="1">
    <citation type="journal article" date="2021" name="IMA Fungus">
        <title>Genomic characterization of three marine fungi, including Emericellopsis atlantica sp. nov. with signatures of a generalist lifestyle and marine biomass degradation.</title>
        <authorList>
            <person name="Hagestad O.C."/>
            <person name="Hou L."/>
            <person name="Andersen J.H."/>
            <person name="Hansen E.H."/>
            <person name="Altermark B."/>
            <person name="Li C."/>
            <person name="Kuhnert E."/>
            <person name="Cox R.J."/>
            <person name="Crous P.W."/>
            <person name="Spatafora J.W."/>
            <person name="Lail K."/>
            <person name="Amirebrahimi M."/>
            <person name="Lipzen A."/>
            <person name="Pangilinan J."/>
            <person name="Andreopoulos W."/>
            <person name="Hayes R.D."/>
            <person name="Ng V."/>
            <person name="Grigoriev I.V."/>
            <person name="Jackson S.A."/>
            <person name="Sutton T.D.S."/>
            <person name="Dobson A.D.W."/>
            <person name="Rama T."/>
        </authorList>
    </citation>
    <scope>NUCLEOTIDE SEQUENCE</scope>
    <source>
        <strain evidence="2">TRa018bII</strain>
    </source>
</reference>
<sequence length="366" mass="39991">MAWFLTFLQAAIGLSVALARPSVDFDSSTSKSRCPPFKGDIVINQYQLYPENADLILILVCYTLDSCLWNSTVAVYDPYKDKVVDILEFPGITRNPEFHIGGVDVNQDTGLVSIVVDAGAAFNTGGVDISGTNYIMLWDPKAKTLLYKFNITQEVTRGTYGGFQDAEQDPDGNVYVVGTYPGSIVKVDKRGQGVTPWYLNGPPIVPTNAGLNGLAATGWTLLTNDFTTASIYRFDMRAKKGTPIHVPISHGFTFKTFTDAIYLPPKYHGTVLLVAEVQVGVQVLRSKNAKWEKAEYMGLVPWDGIATGIFVTASVQVGEGVYMVLCPAIGTDPIVPGTLAGNRTEFLMPDITRDVERLLRVRGGWD</sequence>
<evidence type="ECO:0000313" key="2">
    <source>
        <dbReference type="EMBL" id="KAG9230495.1"/>
    </source>
</evidence>
<feature type="chain" id="PRO_5040139235" description="SMP-30/Gluconolactonase/LRE-like region domain-containing protein" evidence="1">
    <location>
        <begin position="20"/>
        <end position="366"/>
    </location>
</feature>
<feature type="signal peptide" evidence="1">
    <location>
        <begin position="1"/>
        <end position="19"/>
    </location>
</feature>
<gene>
    <name evidence="2" type="ORF">BJ875DRAFT_507265</name>
</gene>
<dbReference type="EMBL" id="MU251667">
    <property type="protein sequence ID" value="KAG9230495.1"/>
    <property type="molecule type" value="Genomic_DNA"/>
</dbReference>
<name>A0A9P7YCD4_9HELO</name>
<evidence type="ECO:0000313" key="3">
    <source>
        <dbReference type="Proteomes" id="UP000824998"/>
    </source>
</evidence>
<organism evidence="2 3">
    <name type="scientific">Amylocarpus encephaloides</name>
    <dbReference type="NCBI Taxonomy" id="45428"/>
    <lineage>
        <taxon>Eukaryota</taxon>
        <taxon>Fungi</taxon>
        <taxon>Dikarya</taxon>
        <taxon>Ascomycota</taxon>
        <taxon>Pezizomycotina</taxon>
        <taxon>Leotiomycetes</taxon>
        <taxon>Helotiales</taxon>
        <taxon>Helotiales incertae sedis</taxon>
        <taxon>Amylocarpus</taxon>
    </lineage>
</organism>
<dbReference type="SUPFAM" id="SSF63829">
    <property type="entry name" value="Calcium-dependent phosphotriesterase"/>
    <property type="match status" value="1"/>
</dbReference>
<dbReference type="InterPro" id="IPR054550">
    <property type="entry name" value="Mala_s_1-like"/>
</dbReference>
<keyword evidence="3" id="KW-1185">Reference proteome</keyword>
<dbReference type="Proteomes" id="UP000824998">
    <property type="component" value="Unassembled WGS sequence"/>
</dbReference>
<dbReference type="CDD" id="cd12811">
    <property type="entry name" value="MALA"/>
    <property type="match status" value="1"/>
</dbReference>
<evidence type="ECO:0008006" key="4">
    <source>
        <dbReference type="Google" id="ProtNLM"/>
    </source>
</evidence>
<comment type="caution">
    <text evidence="2">The sequence shown here is derived from an EMBL/GenBank/DDBJ whole genome shotgun (WGS) entry which is preliminary data.</text>
</comment>
<protein>
    <recommendedName>
        <fullName evidence="4">SMP-30/Gluconolactonase/LRE-like region domain-containing protein</fullName>
    </recommendedName>
</protein>
<dbReference type="OrthoDB" id="4434395at2759"/>
<dbReference type="AlphaFoldDB" id="A0A9P7YCD4"/>
<evidence type="ECO:0000256" key="1">
    <source>
        <dbReference type="SAM" id="SignalP"/>
    </source>
</evidence>
<proteinExistence type="predicted"/>